<name>W0I4A6_9GAMM</name>
<dbReference type="EMBL" id="CP006570">
    <property type="protein sequence ID" value="AHF79295.1"/>
    <property type="molecule type" value="Genomic_DNA"/>
</dbReference>
<evidence type="ECO:0000313" key="2">
    <source>
        <dbReference type="Proteomes" id="UP000019028"/>
    </source>
</evidence>
<dbReference type="HOGENOM" id="CLU_426934_0_0_6"/>
<accession>W0I4A6</accession>
<keyword evidence="2" id="KW-1185">Reference proteome</keyword>
<dbReference type="PATRIC" id="fig|1239307.3.peg.4805"/>
<geneLocation type="plasmid" evidence="1 2">
    <name>pHS1</name>
</geneLocation>
<gene>
    <name evidence="1" type="primary">icsB</name>
    <name evidence="1" type="ORF">Sant_P0256</name>
</gene>
<dbReference type="KEGG" id="sod:Sant_P0256"/>
<proteinExistence type="predicted"/>
<keyword evidence="1" id="KW-0614">Plasmid</keyword>
<evidence type="ECO:0000313" key="1">
    <source>
        <dbReference type="EMBL" id="AHF79295.1"/>
    </source>
</evidence>
<sequence length="641" mass="72892">MERVGSSRNDSRGSLPKALMITLQAFDGAYSAQNGPQALQIAPASANGIPAFVARRREIIDILLEYLARVRQFRDIDFVARYIRRTDQENQRLKQHLVSALQSVNTPPGQAKIDYALAPWFSPEYHPTPGRPLKCKDIDEIQDRLARFDGVGDARESSRRLTVNIWPYHDPNHCGHAALALSTPERQAYFSYWPDGELPDGNKQRYLGPRPAQLVAHYPQDTYDSLSETTRKKLTEAHVMRGLIREGEEESFLWEHVEDRLEDIAKYINLSKKDYNDQDIYILKKLIKSMPLKPVNYVMTATQRVKQDYGNALLIKTDVIFCQAIVTTMAEQSNAGRLTEKEISKIVAGRLRQMPTFCDQLQNNIARAQCLAGFQPRSRQVWDEENDAFVATSDQIYLPIAGERAELFGLDEQALEEFWLSVKSEIATGKARFRLVSTRHNCSAMALRSLQAAGAGRYVPLPARWLLYTPRDVEHYTLRLQKALDRLNRQSSAIQAFYEQETASRPNDLAIRQSDLTGLRTQFNLLFSHLQTPQQKRLRRLARAVNTLPDAFLSQQSDRIIPAAKALVEALSPLLTDAISQQQDYRTTLSLAAAMRTWLQQRQQRGVPSSALYSAASATSQRDHHRAHYARKYAVPDSPER</sequence>
<dbReference type="AlphaFoldDB" id="W0I4A6"/>
<reference evidence="1 2" key="1">
    <citation type="journal article" date="2014" name="Genome Biol. Evol.">
        <title>Genome degeneration and adaptation in a nascent stage of symbiosis.</title>
        <authorList>
            <person name="Oakeson K.F."/>
            <person name="Gil R."/>
            <person name="Clayton A.L."/>
            <person name="Dunn D.M."/>
            <person name="von Niederhausern A.C."/>
            <person name="Hamil C."/>
            <person name="Aoyagi A."/>
            <person name="Duval B."/>
            <person name="Baca A."/>
            <person name="Silva F.J."/>
            <person name="Vallier A."/>
            <person name="Jackson D.G."/>
            <person name="Latorre A."/>
            <person name="Weiss R.B."/>
            <person name="Heddi A."/>
            <person name="Moya A."/>
            <person name="Dale C."/>
        </authorList>
    </citation>
    <scope>NUCLEOTIDE SEQUENCE [LARGE SCALE GENOMIC DNA]</scope>
    <source>
        <strain evidence="1 2">HS1</strain>
        <plasmid evidence="2">Plasmid pHS1</plasmid>
    </source>
</reference>
<organism evidence="1 2">
    <name type="scientific">Sodalis praecaptivus</name>
    <dbReference type="NCBI Taxonomy" id="1239307"/>
    <lineage>
        <taxon>Bacteria</taxon>
        <taxon>Pseudomonadati</taxon>
        <taxon>Pseudomonadota</taxon>
        <taxon>Gammaproteobacteria</taxon>
        <taxon>Enterobacterales</taxon>
        <taxon>Bruguierivoracaceae</taxon>
        <taxon>Sodalis</taxon>
    </lineage>
</organism>
<dbReference type="Proteomes" id="UP000019028">
    <property type="component" value="Plasmid pHS1"/>
</dbReference>
<protein>
    <submittedName>
        <fullName evidence="1">Putative IcsB-like invasion protein</fullName>
    </submittedName>
</protein>